<sequence length="45" mass="5197">MKKVVFLILTILFIAGCASKEINNTDTIQMQKQDAEKAWRELDNQ</sequence>
<protein>
    <submittedName>
        <fullName evidence="2">Lipoprotein</fullName>
    </submittedName>
</protein>
<dbReference type="Proteomes" id="UP000000448">
    <property type="component" value="Chromosome"/>
</dbReference>
<organism evidence="2 3">
    <name type="scientific">Nautilia profundicola (strain ATCC BAA-1463 / DSM 18972 / AmH)</name>
    <dbReference type="NCBI Taxonomy" id="598659"/>
    <lineage>
        <taxon>Bacteria</taxon>
        <taxon>Pseudomonadati</taxon>
        <taxon>Campylobacterota</taxon>
        <taxon>Epsilonproteobacteria</taxon>
        <taxon>Nautiliales</taxon>
        <taxon>Nautiliaceae</taxon>
        <taxon>Nautilia</taxon>
    </lineage>
</organism>
<evidence type="ECO:0000313" key="2">
    <source>
        <dbReference type="EMBL" id="ACM92332.1"/>
    </source>
</evidence>
<dbReference type="EMBL" id="CP001279">
    <property type="protein sequence ID" value="ACM92332.1"/>
    <property type="molecule type" value="Genomic_DNA"/>
</dbReference>
<feature type="chain" id="PRO_5002886263" evidence="1">
    <location>
        <begin position="21"/>
        <end position="45"/>
    </location>
</feature>
<name>B9L703_NAUPA</name>
<reference evidence="2 3" key="1">
    <citation type="journal article" date="2009" name="PLoS Genet.">
        <title>Adaptations to submarine hydrothermal environments exemplified by the genome of Nautilia profundicola.</title>
        <authorList>
            <person name="Campbell B.J."/>
            <person name="Smith J.L."/>
            <person name="Hanson T.E."/>
            <person name="Klotz M.G."/>
            <person name="Stein L.Y."/>
            <person name="Lee C.K."/>
            <person name="Wu D."/>
            <person name="Robinson J.M."/>
            <person name="Khouri H.M."/>
            <person name="Eisen J.A."/>
            <person name="Cary S.C."/>
        </authorList>
    </citation>
    <scope>NUCLEOTIDE SEQUENCE [LARGE SCALE GENOMIC DNA]</scope>
    <source>
        <strain evidence="3">ATCC BAA-1463 / DSM 18972 / AmH</strain>
    </source>
</reference>
<proteinExistence type="predicted"/>
<evidence type="ECO:0000313" key="3">
    <source>
        <dbReference type="Proteomes" id="UP000000448"/>
    </source>
</evidence>
<dbReference type="PROSITE" id="PS51257">
    <property type="entry name" value="PROKAR_LIPOPROTEIN"/>
    <property type="match status" value="1"/>
</dbReference>
<gene>
    <name evidence="2" type="ordered locus">NAMH_1775</name>
</gene>
<feature type="signal peptide" evidence="1">
    <location>
        <begin position="1"/>
        <end position="20"/>
    </location>
</feature>
<dbReference type="AlphaFoldDB" id="B9L703"/>
<evidence type="ECO:0000256" key="1">
    <source>
        <dbReference type="SAM" id="SignalP"/>
    </source>
</evidence>
<dbReference type="RefSeq" id="WP_012663704.1">
    <property type="nucleotide sequence ID" value="NC_012115.1"/>
</dbReference>
<dbReference type="KEGG" id="nam:NAMH_1775"/>
<keyword evidence="2" id="KW-0449">Lipoprotein</keyword>
<keyword evidence="3" id="KW-1185">Reference proteome</keyword>
<accession>B9L703</accession>
<keyword evidence="1" id="KW-0732">Signal</keyword>
<dbReference type="HOGENOM" id="CLU_3202366_0_0_7"/>